<protein>
    <recommendedName>
        <fullName evidence="3">GOLD domain-containing protein</fullName>
    </recommendedName>
</protein>
<dbReference type="Proteomes" id="UP000704712">
    <property type="component" value="Unassembled WGS sequence"/>
</dbReference>
<dbReference type="SUPFAM" id="SSF81383">
    <property type="entry name" value="F-box domain"/>
    <property type="match status" value="1"/>
</dbReference>
<dbReference type="EMBL" id="JAACNO010001527">
    <property type="protein sequence ID" value="KAF4139973.1"/>
    <property type="molecule type" value="Genomic_DNA"/>
</dbReference>
<comment type="caution">
    <text evidence="4">The sequence shown here is derived from an EMBL/GenBank/DDBJ whole genome shotgun (WGS) entry which is preliminary data.</text>
</comment>
<keyword evidence="1" id="KW-0175">Coiled coil</keyword>
<feature type="region of interest" description="Disordered" evidence="2">
    <location>
        <begin position="61"/>
        <end position="84"/>
    </location>
</feature>
<dbReference type="PANTHER" id="PTHR23324:SF83">
    <property type="entry name" value="SEC14-LIKE PROTEIN 2"/>
    <property type="match status" value="1"/>
</dbReference>
<feature type="coiled-coil region" evidence="1">
    <location>
        <begin position="198"/>
        <end position="266"/>
    </location>
</feature>
<dbReference type="PROSITE" id="PS50866">
    <property type="entry name" value="GOLD"/>
    <property type="match status" value="1"/>
</dbReference>
<dbReference type="EMBL" id="JAACNO010001851">
    <property type="protein sequence ID" value="KAF4137223.1"/>
    <property type="molecule type" value="Genomic_DNA"/>
</dbReference>
<dbReference type="InterPro" id="IPR036047">
    <property type="entry name" value="F-box-like_dom_sf"/>
</dbReference>
<feature type="compositionally biased region" description="Low complexity" evidence="2">
    <location>
        <begin position="61"/>
        <end position="76"/>
    </location>
</feature>
<proteinExistence type="predicted"/>
<dbReference type="GO" id="GO:0005737">
    <property type="term" value="C:cytoplasm"/>
    <property type="evidence" value="ECO:0007669"/>
    <property type="project" value="TreeGrafter"/>
</dbReference>
<dbReference type="SUPFAM" id="SSF101576">
    <property type="entry name" value="Supernatant protein factor (SPF), C-terminal domain"/>
    <property type="match status" value="1"/>
</dbReference>
<evidence type="ECO:0000313" key="6">
    <source>
        <dbReference type="Proteomes" id="UP000704712"/>
    </source>
</evidence>
<dbReference type="InterPro" id="IPR009038">
    <property type="entry name" value="GOLD_dom"/>
</dbReference>
<evidence type="ECO:0000256" key="1">
    <source>
        <dbReference type="SAM" id="Coils"/>
    </source>
</evidence>
<sequence>SQVIFLLCFNFSISTMTRRAKERRMERVHAKLRQQEEKLLRDQRLSSRPAWIQLLAAIDGPSPNSSSSLHVSSSDSDSPKQKPPIVDELQWKSSQVPIAASGGFQLPIKLDARKGELHYSFSTRDYDVNFGVQMICADGSLIELLDTRRYESQKQQVEGQLSLTGPGMVLLLWDNSFSWVNTKQLAYHVELKQETLPVSEAEKTQLALKARLEREQKLLQVEGEYDGLETQVQTEAQTIEFLRHQIEELQLQLRQHEEEREVINKKKDQVGEHIEELCWELQALSWRCLDQAALHRILDYLEEKDLIAWSLTSKKWYELGRTYRSKRDTAEANGQSST</sequence>
<dbReference type="InterPro" id="IPR001810">
    <property type="entry name" value="F-box_dom"/>
</dbReference>
<dbReference type="InterPro" id="IPR051064">
    <property type="entry name" value="SEC14/CRAL-TRIO_domain"/>
</dbReference>
<name>A0A8S9UA30_PHYIN</name>
<evidence type="ECO:0000256" key="2">
    <source>
        <dbReference type="SAM" id="MobiDB-lite"/>
    </source>
</evidence>
<dbReference type="PANTHER" id="PTHR23324">
    <property type="entry name" value="SEC14 RELATED PROTEIN"/>
    <property type="match status" value="1"/>
</dbReference>
<gene>
    <name evidence="5" type="ORF">GN958_ATG10833</name>
    <name evidence="4" type="ORF">GN958_ATG13586</name>
</gene>
<evidence type="ECO:0000313" key="5">
    <source>
        <dbReference type="EMBL" id="KAF4139973.1"/>
    </source>
</evidence>
<dbReference type="InterPro" id="IPR036598">
    <property type="entry name" value="GOLD_dom_sf"/>
</dbReference>
<feature type="domain" description="GOLD" evidence="3">
    <location>
        <begin position="82"/>
        <end position="191"/>
    </location>
</feature>
<accession>A0A8S9UA30</accession>
<reference evidence="4" key="1">
    <citation type="submission" date="2020-03" db="EMBL/GenBank/DDBJ databases">
        <title>Hybrid Assembly of Korean Phytophthora infestans isolates.</title>
        <authorList>
            <person name="Prokchorchik M."/>
            <person name="Lee Y."/>
            <person name="Seo J."/>
            <person name="Cho J.-H."/>
            <person name="Park Y.-E."/>
            <person name="Jang D.-C."/>
            <person name="Im J.-S."/>
            <person name="Choi J.-G."/>
            <person name="Park H.-J."/>
            <person name="Lee G.-B."/>
            <person name="Lee Y.-G."/>
            <person name="Hong S.-Y."/>
            <person name="Cho K."/>
            <person name="Sohn K.H."/>
        </authorList>
    </citation>
    <scope>NUCLEOTIDE SEQUENCE</scope>
    <source>
        <strain evidence="4">KR_2_A2</strain>
    </source>
</reference>
<dbReference type="Gene3D" id="2.60.120.680">
    <property type="entry name" value="GOLD domain"/>
    <property type="match status" value="1"/>
</dbReference>
<dbReference type="AlphaFoldDB" id="A0A8S9UA30"/>
<feature type="non-terminal residue" evidence="4">
    <location>
        <position position="338"/>
    </location>
</feature>
<dbReference type="Pfam" id="PF00646">
    <property type="entry name" value="F-box"/>
    <property type="match status" value="1"/>
</dbReference>
<evidence type="ECO:0000313" key="4">
    <source>
        <dbReference type="EMBL" id="KAF4137223.1"/>
    </source>
</evidence>
<organism evidence="4 6">
    <name type="scientific">Phytophthora infestans</name>
    <name type="common">Potato late blight agent</name>
    <name type="synonym">Botrytis infestans</name>
    <dbReference type="NCBI Taxonomy" id="4787"/>
    <lineage>
        <taxon>Eukaryota</taxon>
        <taxon>Sar</taxon>
        <taxon>Stramenopiles</taxon>
        <taxon>Oomycota</taxon>
        <taxon>Peronosporomycetes</taxon>
        <taxon>Peronosporales</taxon>
        <taxon>Peronosporaceae</taxon>
        <taxon>Phytophthora</taxon>
    </lineage>
</organism>
<evidence type="ECO:0000259" key="3">
    <source>
        <dbReference type="PROSITE" id="PS50866"/>
    </source>
</evidence>